<proteinExistence type="predicted"/>
<reference evidence="2 3" key="1">
    <citation type="submission" date="2018-07" db="EMBL/GenBank/DDBJ databases">
        <title>Erythrobacter nanhaiensis sp. nov., a novel member of the genus Erythrobacter isolated from the South China Sea.</title>
        <authorList>
            <person name="Chen X."/>
            <person name="Liu J."/>
        </authorList>
    </citation>
    <scope>NUCLEOTIDE SEQUENCE [LARGE SCALE GENOMIC DNA]</scope>
    <source>
        <strain evidence="2 3">S-5</strain>
    </source>
</reference>
<dbReference type="RefSeq" id="WP_115493230.1">
    <property type="nucleotide sequence ID" value="NZ_JACHWW010000002.1"/>
</dbReference>
<evidence type="ECO:0000313" key="2">
    <source>
        <dbReference type="EMBL" id="RDS75964.1"/>
    </source>
</evidence>
<comment type="caution">
    <text evidence="2">The sequence shown here is derived from an EMBL/GenBank/DDBJ whole genome shotgun (WGS) entry which is preliminary data.</text>
</comment>
<gene>
    <name evidence="2" type="ORF">DL238_14935</name>
</gene>
<dbReference type="Pfam" id="PF05521">
    <property type="entry name" value="Phage_HCP"/>
    <property type="match status" value="1"/>
</dbReference>
<name>A0A395LKH1_9SPHN</name>
<feature type="region of interest" description="Disordered" evidence="1">
    <location>
        <begin position="1"/>
        <end position="63"/>
    </location>
</feature>
<dbReference type="AlphaFoldDB" id="A0A395LKH1"/>
<feature type="compositionally biased region" description="Basic and acidic residues" evidence="1">
    <location>
        <begin position="1"/>
        <end position="11"/>
    </location>
</feature>
<evidence type="ECO:0000256" key="1">
    <source>
        <dbReference type="SAM" id="MobiDB-lite"/>
    </source>
</evidence>
<organism evidence="2 3">
    <name type="scientific">Alteriqipengyuania lutimaris</name>
    <dbReference type="NCBI Taxonomy" id="1538146"/>
    <lineage>
        <taxon>Bacteria</taxon>
        <taxon>Pseudomonadati</taxon>
        <taxon>Pseudomonadota</taxon>
        <taxon>Alphaproteobacteria</taxon>
        <taxon>Sphingomonadales</taxon>
        <taxon>Erythrobacteraceae</taxon>
        <taxon>Alteriqipengyuania</taxon>
    </lineage>
</organism>
<dbReference type="InterPro" id="IPR008767">
    <property type="entry name" value="Phage_SPP1_head-tail_adaptor"/>
</dbReference>
<evidence type="ECO:0000313" key="3">
    <source>
        <dbReference type="Proteomes" id="UP000254101"/>
    </source>
</evidence>
<evidence type="ECO:0008006" key="4">
    <source>
        <dbReference type="Google" id="ProtNLM"/>
    </source>
</evidence>
<dbReference type="EMBL" id="QRBB01000002">
    <property type="protein sequence ID" value="RDS75964.1"/>
    <property type="molecule type" value="Genomic_DNA"/>
</dbReference>
<accession>A0A395LKH1</accession>
<dbReference type="Proteomes" id="UP000254101">
    <property type="component" value="Unassembled WGS sequence"/>
</dbReference>
<sequence length="108" mass="11692">MDGAAARDRKIVFRSNEPTESPTGEMVPDPGEPFATAMASVNYGKASERRQAGADSAEATATARVLSTEKTRAINADHIAELDEATWNVAGNVPWGRRHRDITLVRRA</sequence>
<keyword evidence="3" id="KW-1185">Reference proteome</keyword>
<dbReference type="Gene3D" id="2.40.10.270">
    <property type="entry name" value="Bacteriophage SPP1 head-tail adaptor protein"/>
    <property type="match status" value="1"/>
</dbReference>
<protein>
    <recommendedName>
        <fullName evidence="4">Head-tail adaptor protein</fullName>
    </recommendedName>
</protein>
<dbReference type="InterPro" id="IPR038666">
    <property type="entry name" value="SSP1_head-tail_sf"/>
</dbReference>
<feature type="compositionally biased region" description="Low complexity" evidence="1">
    <location>
        <begin position="53"/>
        <end position="63"/>
    </location>
</feature>